<dbReference type="Proteomes" id="UP000005332">
    <property type="component" value="Unassembled WGS sequence"/>
</dbReference>
<evidence type="ECO:0000313" key="1">
    <source>
        <dbReference type="EMBL" id="EGY77309.1"/>
    </source>
</evidence>
<name>G4CYR1_9ACTN</name>
<comment type="caution">
    <text evidence="1">The sequence shown here is derived from an EMBL/GenBank/DDBJ whole genome shotgun (WGS) entry which is preliminary data.</text>
</comment>
<dbReference type="EMBL" id="AGBA01000015">
    <property type="protein sequence ID" value="EGY77309.1"/>
    <property type="molecule type" value="Genomic_DNA"/>
</dbReference>
<sequence>MSMTWAYSSVMSLKGNEIDVGVFDQAGCRLRASPYRREVG</sequence>
<reference evidence="1 2" key="1">
    <citation type="submission" date="2011-06" db="EMBL/GenBank/DDBJ databases">
        <authorList>
            <person name="Muzny D."/>
            <person name="Qin X."/>
            <person name="Deng J."/>
            <person name="Jiang H."/>
            <person name="Liu Y."/>
            <person name="Qu J."/>
            <person name="Song X.-Z."/>
            <person name="Zhang L."/>
            <person name="Thornton R."/>
            <person name="Coyle M."/>
            <person name="Francisco L."/>
            <person name="Jackson L."/>
            <person name="Javaid M."/>
            <person name="Korchina V."/>
            <person name="Kovar C."/>
            <person name="Mata R."/>
            <person name="Mathew T."/>
            <person name="Ngo R."/>
            <person name="Nguyen L."/>
            <person name="Nguyen N."/>
            <person name="Okwuonu G."/>
            <person name="Ongeri F."/>
            <person name="Pham C."/>
            <person name="Simmons D."/>
            <person name="Wilczek-Boney K."/>
            <person name="Hale W."/>
            <person name="Jakkamsetti A."/>
            <person name="Pham P."/>
            <person name="Ruth R."/>
            <person name="San Lucas F."/>
            <person name="Warren J."/>
            <person name="Zhang J."/>
            <person name="Zhao Z."/>
            <person name="Zhou C."/>
            <person name="Zhu D."/>
            <person name="Lee S."/>
            <person name="Bess C."/>
            <person name="Blankenburg K."/>
            <person name="Forbes L."/>
            <person name="Fu Q."/>
            <person name="Gubbala S."/>
            <person name="Hirani K."/>
            <person name="Jayaseelan J.C."/>
            <person name="Lara F."/>
            <person name="Munidasa M."/>
            <person name="Palculict T."/>
            <person name="Patil S."/>
            <person name="Pu L.-L."/>
            <person name="Saada N."/>
            <person name="Tang L."/>
            <person name="Weissenberger G."/>
            <person name="Zhu Y."/>
            <person name="Hemphill L."/>
            <person name="Shang Y."/>
            <person name="Youmans B."/>
            <person name="Ayvaz T."/>
            <person name="Ross M."/>
            <person name="Santibanez J."/>
            <person name="Aqrawi P."/>
            <person name="Gross S."/>
            <person name="Joshi V."/>
            <person name="Fowler G."/>
            <person name="Nazareth L."/>
            <person name="Reid J."/>
            <person name="Worley K."/>
            <person name="Petrosino J."/>
            <person name="Highlander S."/>
            <person name="Gibbs R."/>
        </authorList>
    </citation>
    <scope>NUCLEOTIDE SEQUENCE [LARGE SCALE GENOMIC DNA]</scope>
    <source>
        <strain evidence="1 2">ATCC 25577</strain>
    </source>
</reference>
<keyword evidence="2" id="KW-1185">Reference proteome</keyword>
<gene>
    <name evidence="1" type="ORF">HMPREF9153_2262</name>
</gene>
<accession>G4CYR1</accession>
<evidence type="ECO:0000313" key="2">
    <source>
        <dbReference type="Proteomes" id="UP000005332"/>
    </source>
</evidence>
<organism evidence="1 2">
    <name type="scientific">Cutibacterium avidum ATCC 25577</name>
    <dbReference type="NCBI Taxonomy" id="997355"/>
    <lineage>
        <taxon>Bacteria</taxon>
        <taxon>Bacillati</taxon>
        <taxon>Actinomycetota</taxon>
        <taxon>Actinomycetes</taxon>
        <taxon>Propionibacteriales</taxon>
        <taxon>Propionibacteriaceae</taxon>
        <taxon>Cutibacterium</taxon>
    </lineage>
</organism>
<dbReference type="AlphaFoldDB" id="G4CYR1"/>
<protein>
    <submittedName>
        <fullName evidence="1">Uncharacterized protein</fullName>
    </submittedName>
</protein>
<dbReference type="HOGENOM" id="CLU_3294782_0_0_11"/>
<proteinExistence type="predicted"/>